<feature type="transmembrane region" description="Helical" evidence="7">
    <location>
        <begin position="32"/>
        <end position="53"/>
    </location>
</feature>
<name>A0A8J3MZR1_9CHLR</name>
<feature type="transmembrane region" description="Helical" evidence="7">
    <location>
        <begin position="305"/>
        <end position="326"/>
    </location>
</feature>
<feature type="domain" description="NADH:quinone oxidoreductase/Mrp antiporter transmembrane" evidence="8">
    <location>
        <begin position="139"/>
        <end position="459"/>
    </location>
</feature>
<dbReference type="Pfam" id="PF00361">
    <property type="entry name" value="Proton_antipo_M"/>
    <property type="match status" value="1"/>
</dbReference>
<dbReference type="NCBIfam" id="TIGR01972">
    <property type="entry name" value="NDH_I_M"/>
    <property type="match status" value="1"/>
</dbReference>
<feature type="transmembrane region" description="Helical" evidence="7">
    <location>
        <begin position="121"/>
        <end position="138"/>
    </location>
</feature>
<comment type="similarity">
    <text evidence="2">Belongs to the complex I subunit 4 family.</text>
</comment>
<dbReference type="PRINTS" id="PR01437">
    <property type="entry name" value="NUOXDRDTASE4"/>
</dbReference>
<evidence type="ECO:0000256" key="1">
    <source>
        <dbReference type="ARBA" id="ARBA00004127"/>
    </source>
</evidence>
<organism evidence="9 10">
    <name type="scientific">Reticulibacter mediterranei</name>
    <dbReference type="NCBI Taxonomy" id="2778369"/>
    <lineage>
        <taxon>Bacteria</taxon>
        <taxon>Bacillati</taxon>
        <taxon>Chloroflexota</taxon>
        <taxon>Ktedonobacteria</taxon>
        <taxon>Ktedonobacterales</taxon>
        <taxon>Reticulibacteraceae</taxon>
        <taxon>Reticulibacter</taxon>
    </lineage>
</organism>
<dbReference type="GO" id="GO:0042773">
    <property type="term" value="P:ATP synthesis coupled electron transport"/>
    <property type="evidence" value="ECO:0007669"/>
    <property type="project" value="InterPro"/>
</dbReference>
<dbReference type="Proteomes" id="UP000597444">
    <property type="component" value="Unassembled WGS sequence"/>
</dbReference>
<feature type="transmembrane region" description="Helical" evidence="7">
    <location>
        <begin position="411"/>
        <end position="437"/>
    </location>
</feature>
<comment type="caution">
    <text evidence="9">The sequence shown here is derived from an EMBL/GenBank/DDBJ whole genome shotgun (WGS) entry which is preliminary data.</text>
</comment>
<gene>
    <name evidence="9" type="primary">ndhD</name>
    <name evidence="9" type="ORF">KSF_022150</name>
</gene>
<evidence type="ECO:0000256" key="6">
    <source>
        <dbReference type="RuleBase" id="RU000320"/>
    </source>
</evidence>
<feature type="transmembrane region" description="Helical" evidence="7">
    <location>
        <begin position="372"/>
        <end position="390"/>
    </location>
</feature>
<dbReference type="RefSeq" id="WP_220203020.1">
    <property type="nucleotide sequence ID" value="NZ_BNJK01000001.1"/>
</dbReference>
<comment type="subcellular location">
    <subcellularLocation>
        <location evidence="1">Endomembrane system</location>
        <topology evidence="1">Multi-pass membrane protein</topology>
    </subcellularLocation>
    <subcellularLocation>
        <location evidence="6">Membrane</location>
        <topology evidence="6">Multi-pass membrane protein</topology>
    </subcellularLocation>
</comment>
<dbReference type="AlphaFoldDB" id="A0A8J3MZR1"/>
<evidence type="ECO:0000256" key="5">
    <source>
        <dbReference type="ARBA" id="ARBA00023136"/>
    </source>
</evidence>
<protein>
    <submittedName>
        <fullName evidence="9">Oxidoreductase</fullName>
    </submittedName>
</protein>
<dbReference type="GO" id="GO:0012505">
    <property type="term" value="C:endomembrane system"/>
    <property type="evidence" value="ECO:0007669"/>
    <property type="project" value="UniProtKB-SubCell"/>
</dbReference>
<keyword evidence="10" id="KW-1185">Reference proteome</keyword>
<dbReference type="GO" id="GO:0015990">
    <property type="term" value="P:electron transport coupled proton transport"/>
    <property type="evidence" value="ECO:0007669"/>
    <property type="project" value="TreeGrafter"/>
</dbReference>
<feature type="transmembrane region" description="Helical" evidence="7">
    <location>
        <begin position="182"/>
        <end position="202"/>
    </location>
</feature>
<feature type="transmembrane region" description="Helical" evidence="7">
    <location>
        <begin position="6"/>
        <end position="25"/>
    </location>
</feature>
<evidence type="ECO:0000256" key="4">
    <source>
        <dbReference type="ARBA" id="ARBA00022989"/>
    </source>
</evidence>
<evidence type="ECO:0000313" key="10">
    <source>
        <dbReference type="Proteomes" id="UP000597444"/>
    </source>
</evidence>
<reference evidence="9" key="1">
    <citation type="submission" date="2020-10" db="EMBL/GenBank/DDBJ databases">
        <title>Taxonomic study of unclassified bacteria belonging to the class Ktedonobacteria.</title>
        <authorList>
            <person name="Yabe S."/>
            <person name="Wang C.M."/>
            <person name="Zheng Y."/>
            <person name="Sakai Y."/>
            <person name="Cavaletti L."/>
            <person name="Monciardini P."/>
            <person name="Donadio S."/>
        </authorList>
    </citation>
    <scope>NUCLEOTIDE SEQUENCE</scope>
    <source>
        <strain evidence="9">ID150040</strain>
    </source>
</reference>
<dbReference type="InterPro" id="IPR003918">
    <property type="entry name" value="NADH_UbQ_OxRdtase"/>
</dbReference>
<dbReference type="GO" id="GO:0048039">
    <property type="term" value="F:ubiquinone binding"/>
    <property type="evidence" value="ECO:0007669"/>
    <property type="project" value="TreeGrafter"/>
</dbReference>
<evidence type="ECO:0000256" key="3">
    <source>
        <dbReference type="ARBA" id="ARBA00022692"/>
    </source>
</evidence>
<dbReference type="GO" id="GO:0008137">
    <property type="term" value="F:NADH dehydrogenase (ubiquinone) activity"/>
    <property type="evidence" value="ECO:0007669"/>
    <property type="project" value="InterPro"/>
</dbReference>
<dbReference type="GO" id="GO:0016020">
    <property type="term" value="C:membrane"/>
    <property type="evidence" value="ECO:0007669"/>
    <property type="project" value="UniProtKB-SubCell"/>
</dbReference>
<evidence type="ECO:0000256" key="2">
    <source>
        <dbReference type="ARBA" id="ARBA00009025"/>
    </source>
</evidence>
<dbReference type="InterPro" id="IPR010227">
    <property type="entry name" value="NADH_Q_OxRdtase_chainM/4"/>
</dbReference>
<keyword evidence="3 6" id="KW-0812">Transmembrane</keyword>
<feature type="transmembrane region" description="Helical" evidence="7">
    <location>
        <begin position="333"/>
        <end position="352"/>
    </location>
</feature>
<dbReference type="EMBL" id="BNJK01000001">
    <property type="protein sequence ID" value="GHO92167.1"/>
    <property type="molecule type" value="Genomic_DNA"/>
</dbReference>
<feature type="transmembrane region" description="Helical" evidence="7">
    <location>
        <begin position="144"/>
        <end position="162"/>
    </location>
</feature>
<evidence type="ECO:0000259" key="8">
    <source>
        <dbReference type="Pfam" id="PF00361"/>
    </source>
</evidence>
<feature type="transmembrane region" description="Helical" evidence="7">
    <location>
        <begin position="449"/>
        <end position="467"/>
    </location>
</feature>
<feature type="transmembrane region" description="Helical" evidence="7">
    <location>
        <begin position="273"/>
        <end position="299"/>
    </location>
</feature>
<dbReference type="GO" id="GO:0003954">
    <property type="term" value="F:NADH dehydrogenase activity"/>
    <property type="evidence" value="ECO:0007669"/>
    <property type="project" value="TreeGrafter"/>
</dbReference>
<keyword evidence="4 7" id="KW-1133">Transmembrane helix</keyword>
<evidence type="ECO:0000313" key="9">
    <source>
        <dbReference type="EMBL" id="GHO92167.1"/>
    </source>
</evidence>
<dbReference type="InterPro" id="IPR001750">
    <property type="entry name" value="ND/Mrp_TM"/>
</dbReference>
<feature type="transmembrane region" description="Helical" evidence="7">
    <location>
        <begin position="227"/>
        <end position="252"/>
    </location>
</feature>
<feature type="transmembrane region" description="Helical" evidence="7">
    <location>
        <begin position="94"/>
        <end position="114"/>
    </location>
</feature>
<keyword evidence="5 7" id="KW-0472">Membrane</keyword>
<feature type="transmembrane region" description="Helical" evidence="7">
    <location>
        <begin position="488"/>
        <end position="506"/>
    </location>
</feature>
<accession>A0A8J3MZR1</accession>
<dbReference type="PANTHER" id="PTHR43507">
    <property type="entry name" value="NADH-UBIQUINONE OXIDOREDUCTASE CHAIN 4"/>
    <property type="match status" value="1"/>
</dbReference>
<sequence>MTIFQSDLTWIILLPVIGALAALATPVKTARWLALIFSALTFALSLYIFFNILGAGQGFGDLGHLRDSINLPWVDLKAGGIELKINYFLGVDGLNLPLVILNALLTMLAVIGGWEKTRVKEYLALLLLLEAGVMGVFLSMDLLLFFLFWEVELAPMFLLIGIWGSETIKHGMPGRIYSAWKFLLYTFFGSVFMLAGILLLYFTNVGHGGDATASMVYYSTHILNTPVTIPILGVTAGLQLIVFLLIFAAFAVKMPMFPFHTWLPDAHTDAPTEVSVILAGVLLKMGSYGLVRICFTLFPEGLHEFAGVMAVIAIINIIYGAGICLVQKDMKKLIAYSSVSHMGIILLGVAAAAGTGDLALRTAALTGATVQMVSHGLITGMLFFCVGVIYDHAHTREIAIFGGVAKKMPMLGTLFTFAGMASLGLPGLAGFVAEYMVFTSSYGVSTTQIATTISVFTMILTAGYLLWMLKRVFFGPFNPKWEHLPDASLREVIPLIVLAALILYVGLYPKPLIDVIFPSLTHIMQTAVAVIK</sequence>
<proteinExistence type="inferred from homology"/>
<dbReference type="PANTHER" id="PTHR43507:SF1">
    <property type="entry name" value="NADH-UBIQUINONE OXIDOREDUCTASE CHAIN 4"/>
    <property type="match status" value="1"/>
</dbReference>
<evidence type="ECO:0000256" key="7">
    <source>
        <dbReference type="SAM" id="Phobius"/>
    </source>
</evidence>